<organism evidence="8 10">
    <name type="scientific">Legionella feeleii</name>
    <dbReference type="NCBI Taxonomy" id="453"/>
    <lineage>
        <taxon>Bacteria</taxon>
        <taxon>Pseudomonadati</taxon>
        <taxon>Pseudomonadota</taxon>
        <taxon>Gammaproteobacteria</taxon>
        <taxon>Legionellales</taxon>
        <taxon>Legionellaceae</taxon>
        <taxon>Legionella</taxon>
    </lineage>
</organism>
<evidence type="ECO:0000256" key="3">
    <source>
        <dbReference type="ARBA" id="ARBA00022679"/>
    </source>
</evidence>
<gene>
    <name evidence="8" type="ORF">Lfee_1550</name>
    <name evidence="9" type="ORF">NCTC12022_01434</name>
</gene>
<evidence type="ECO:0000256" key="2">
    <source>
        <dbReference type="ARBA" id="ARBA00022676"/>
    </source>
</evidence>
<comment type="catalytic activity">
    <reaction evidence="6">
        <text>a thymidine in DNA + NAD(+) = an N-(ADP-alpha-D-ribosyl)-thymidine in DNA + nicotinamide + H(+)</text>
        <dbReference type="Rhea" id="RHEA:71651"/>
        <dbReference type="Rhea" id="RHEA-COMP:13556"/>
        <dbReference type="Rhea" id="RHEA-COMP:18051"/>
        <dbReference type="ChEBI" id="CHEBI:15378"/>
        <dbReference type="ChEBI" id="CHEBI:17154"/>
        <dbReference type="ChEBI" id="CHEBI:57540"/>
        <dbReference type="ChEBI" id="CHEBI:137386"/>
        <dbReference type="ChEBI" id="CHEBI:191199"/>
    </reaction>
</comment>
<dbReference type="Proteomes" id="UP000054698">
    <property type="component" value="Unassembled WGS sequence"/>
</dbReference>
<dbReference type="Pfam" id="PF14487">
    <property type="entry name" value="DarT"/>
    <property type="match status" value="1"/>
</dbReference>
<dbReference type="GO" id="GO:0003677">
    <property type="term" value="F:DNA binding"/>
    <property type="evidence" value="ECO:0007669"/>
    <property type="project" value="UniProtKB-UniRule"/>
</dbReference>
<evidence type="ECO:0000313" key="8">
    <source>
        <dbReference type="EMBL" id="KTC96638.1"/>
    </source>
</evidence>
<dbReference type="Proteomes" id="UP000251942">
    <property type="component" value="Unassembled WGS sequence"/>
</dbReference>
<reference evidence="9 11" key="2">
    <citation type="submission" date="2018-06" db="EMBL/GenBank/DDBJ databases">
        <authorList>
            <consortium name="Pathogen Informatics"/>
            <person name="Doyle S."/>
        </authorList>
    </citation>
    <scope>NUCLEOTIDE SEQUENCE [LARGE SCALE GENOMIC DNA]</scope>
    <source>
        <strain evidence="9 11">NCTC12022</strain>
    </source>
</reference>
<keyword evidence="5 6" id="KW-0238">DNA-binding</keyword>
<comment type="similarity">
    <text evidence="6">Belongs to the DarT ADP-ribosyltransferase family.</text>
</comment>
<dbReference type="EMBL" id="LNYB01000080">
    <property type="protein sequence ID" value="KTC96638.1"/>
    <property type="molecule type" value="Genomic_DNA"/>
</dbReference>
<evidence type="ECO:0000256" key="4">
    <source>
        <dbReference type="ARBA" id="ARBA00022695"/>
    </source>
</evidence>
<dbReference type="RefSeq" id="WP_058445532.1">
    <property type="nucleotide sequence ID" value="NZ_CAAAHT010000055.1"/>
</dbReference>
<reference evidence="8 10" key="1">
    <citation type="submission" date="2015-11" db="EMBL/GenBank/DDBJ databases">
        <title>Genomic analysis of 38 Legionella species identifies large and diverse effector repertoires.</title>
        <authorList>
            <person name="Burstein D."/>
            <person name="Amaro F."/>
            <person name="Zusman T."/>
            <person name="Lifshitz Z."/>
            <person name="Cohen O."/>
            <person name="Gilbert J.A."/>
            <person name="Pupko T."/>
            <person name="Shuman H.A."/>
            <person name="Segal G."/>
        </authorList>
    </citation>
    <scope>NUCLEOTIDE SEQUENCE [LARGE SCALE GENOMIC DNA]</scope>
    <source>
        <strain evidence="8 10">WO-44C</strain>
    </source>
</reference>
<evidence type="ECO:0000256" key="6">
    <source>
        <dbReference type="PROSITE-ProRule" id="PRU01362"/>
    </source>
</evidence>
<accession>A0A0W0TM15</accession>
<dbReference type="PROSITE" id="PS52018">
    <property type="entry name" value="DART"/>
    <property type="match status" value="1"/>
</dbReference>
<evidence type="ECO:0000313" key="11">
    <source>
        <dbReference type="Proteomes" id="UP000251942"/>
    </source>
</evidence>
<keyword evidence="3 6" id="KW-0808">Transferase</keyword>
<keyword evidence="4 6" id="KW-0548">Nucleotidyltransferase</keyword>
<name>A0A0W0TM15_9GAMM</name>
<sequence>MMPDPVRLFHITALANLNDICCQGALISKNKVGHHGINYQNIAHAGAQNLRSLRAVLDPPGGLLHDYVPFYFAPRSPMLSAIHNKRVDGCSLSQEEIIYFETTVEQLVKLGLEFIFYDMNATLTFSKAYTDLGLLPSVIAWDLITEPPTLDGYCKYFHDIQSDPKYVDRRARRQAEFIVKDSIPLNCFTRIGVINSSVKNQVDRILLTHGLTLRVDVMTDWYFLEQ</sequence>
<dbReference type="GO" id="GO:0016757">
    <property type="term" value="F:glycosyltransferase activity"/>
    <property type="evidence" value="ECO:0007669"/>
    <property type="project" value="UniProtKB-UniRule"/>
</dbReference>
<feature type="binding site" evidence="6">
    <location>
        <position position="51"/>
    </location>
    <ligand>
        <name>NAD(+)</name>
        <dbReference type="ChEBI" id="CHEBI:57540"/>
    </ligand>
</feature>
<evidence type="ECO:0000256" key="5">
    <source>
        <dbReference type="ARBA" id="ARBA00023125"/>
    </source>
</evidence>
<evidence type="ECO:0000313" key="9">
    <source>
        <dbReference type="EMBL" id="SPX60702.1"/>
    </source>
</evidence>
<evidence type="ECO:0000313" key="10">
    <source>
        <dbReference type="Proteomes" id="UP000054698"/>
    </source>
</evidence>
<comment type="caution">
    <text evidence="6">Lacks conserved residue(s) required for the propagation of feature annotation.</text>
</comment>
<keyword evidence="10" id="KW-1185">Reference proteome</keyword>
<proteinExistence type="inferred from homology"/>
<evidence type="ECO:0000259" key="7">
    <source>
        <dbReference type="PROSITE" id="PS52018"/>
    </source>
</evidence>
<keyword evidence="1 6" id="KW-1277">Toxin-antitoxin system</keyword>
<protein>
    <recommendedName>
        <fullName evidence="7">DarT domain-containing protein</fullName>
    </recommendedName>
</protein>
<feature type="domain" description="DarT" evidence="7">
    <location>
        <begin position="6"/>
        <end position="223"/>
    </location>
</feature>
<dbReference type="AlphaFoldDB" id="A0A0W0TM15"/>
<dbReference type="InterPro" id="IPR029494">
    <property type="entry name" value="DarT"/>
</dbReference>
<dbReference type="PATRIC" id="fig|453.4.peg.1700"/>
<dbReference type="EMBL" id="UASS01000011">
    <property type="protein sequence ID" value="SPX60702.1"/>
    <property type="molecule type" value="Genomic_DNA"/>
</dbReference>
<feature type="active site" evidence="6">
    <location>
        <position position="176"/>
    </location>
</feature>
<keyword evidence="2 6" id="KW-0328">Glycosyltransferase</keyword>
<dbReference type="STRING" id="453.Lfee_1550"/>
<feature type="active site" description="Proton acceptor" evidence="6">
    <location>
        <position position="51"/>
    </location>
</feature>
<dbReference type="GO" id="GO:0016779">
    <property type="term" value="F:nucleotidyltransferase activity"/>
    <property type="evidence" value="ECO:0007669"/>
    <property type="project" value="UniProtKB-UniRule"/>
</dbReference>
<feature type="binding site" evidence="6">
    <location>
        <begin position="10"/>
        <end position="12"/>
    </location>
    <ligand>
        <name>NAD(+)</name>
        <dbReference type="ChEBI" id="CHEBI:57540"/>
    </ligand>
</feature>
<dbReference type="OrthoDB" id="9813972at2"/>
<evidence type="ECO:0000256" key="1">
    <source>
        <dbReference type="ARBA" id="ARBA00022649"/>
    </source>
</evidence>